<evidence type="ECO:0000256" key="1">
    <source>
        <dbReference type="ARBA" id="ARBA00004123"/>
    </source>
</evidence>
<dbReference type="Proteomes" id="UP000515154">
    <property type="component" value="Linkage group LG4"/>
</dbReference>
<organism evidence="13 14">
    <name type="scientific">Octopus sinensis</name>
    <name type="common">East Asian common octopus</name>
    <dbReference type="NCBI Taxonomy" id="2607531"/>
    <lineage>
        <taxon>Eukaryota</taxon>
        <taxon>Metazoa</taxon>
        <taxon>Spiralia</taxon>
        <taxon>Lophotrochozoa</taxon>
        <taxon>Mollusca</taxon>
        <taxon>Cephalopoda</taxon>
        <taxon>Coleoidea</taxon>
        <taxon>Octopodiformes</taxon>
        <taxon>Octopoda</taxon>
        <taxon>Incirrata</taxon>
        <taxon>Octopodidae</taxon>
        <taxon>Octopus</taxon>
    </lineage>
</organism>
<evidence type="ECO:0000313" key="13">
    <source>
        <dbReference type="Proteomes" id="UP000515154"/>
    </source>
</evidence>
<dbReference type="Pfam" id="PF02732">
    <property type="entry name" value="ERCC4"/>
    <property type="match status" value="1"/>
</dbReference>
<keyword evidence="13" id="KW-1185">Reference proteome</keyword>
<keyword evidence="3" id="KW-0540">Nuclease</keyword>
<dbReference type="InterPro" id="IPR010994">
    <property type="entry name" value="RuvA_2-like"/>
</dbReference>
<dbReference type="RefSeq" id="XP_029635079.1">
    <property type="nucleotide sequence ID" value="XM_029779219.2"/>
</dbReference>
<evidence type="ECO:0000256" key="5">
    <source>
        <dbReference type="ARBA" id="ARBA00022763"/>
    </source>
</evidence>
<dbReference type="GO" id="GO:0000110">
    <property type="term" value="C:nucleotide-excision repair factor 1 complex"/>
    <property type="evidence" value="ECO:0007669"/>
    <property type="project" value="TreeGrafter"/>
</dbReference>
<proteinExistence type="inferred from homology"/>
<dbReference type="GO" id="GO:0000014">
    <property type="term" value="F:single-stranded DNA endodeoxyribonuclease activity"/>
    <property type="evidence" value="ECO:0007669"/>
    <property type="project" value="TreeGrafter"/>
</dbReference>
<dbReference type="InterPro" id="IPR006166">
    <property type="entry name" value="ERCC4_domain"/>
</dbReference>
<evidence type="ECO:0000256" key="9">
    <source>
        <dbReference type="ARBA" id="ARBA00023242"/>
    </source>
</evidence>
<evidence type="ECO:0000256" key="8">
    <source>
        <dbReference type="ARBA" id="ARBA00023204"/>
    </source>
</evidence>
<dbReference type="InterPro" id="IPR047520">
    <property type="entry name" value="XPF_nuclease"/>
</dbReference>
<dbReference type="GO" id="GO:0000712">
    <property type="term" value="P:resolution of meiotic recombination intermediates"/>
    <property type="evidence" value="ECO:0007669"/>
    <property type="project" value="TreeGrafter"/>
</dbReference>
<dbReference type="PANTHER" id="PTHR10150:SF0">
    <property type="entry name" value="DNA REPAIR ENDONUCLEASE XPF"/>
    <property type="match status" value="1"/>
</dbReference>
<dbReference type="InterPro" id="IPR011335">
    <property type="entry name" value="Restrct_endonuc-II-like"/>
</dbReference>
<dbReference type="SUPFAM" id="SSF52980">
    <property type="entry name" value="Restriction endonuclease-like"/>
    <property type="match status" value="1"/>
</dbReference>
<dbReference type="SUPFAM" id="SSF47781">
    <property type="entry name" value="RuvA domain 2-like"/>
    <property type="match status" value="1"/>
</dbReference>
<evidence type="ECO:0000256" key="2">
    <source>
        <dbReference type="ARBA" id="ARBA00010015"/>
    </source>
</evidence>
<keyword evidence="9" id="KW-0539">Nucleus</keyword>
<dbReference type="FunFam" id="3.40.50.10130:FF:000002">
    <property type="entry name" value="DNA repair endonuclease XPF"/>
    <property type="match status" value="1"/>
</dbReference>
<evidence type="ECO:0000259" key="12">
    <source>
        <dbReference type="SMART" id="SM00891"/>
    </source>
</evidence>
<reference evidence="14" key="1">
    <citation type="submission" date="2025-08" db="UniProtKB">
        <authorList>
            <consortium name="RefSeq"/>
        </authorList>
    </citation>
    <scope>IDENTIFICATION</scope>
</reference>
<dbReference type="GO" id="GO:0000724">
    <property type="term" value="P:double-strand break repair via homologous recombination"/>
    <property type="evidence" value="ECO:0007669"/>
    <property type="project" value="TreeGrafter"/>
</dbReference>
<dbReference type="KEGG" id="osn:115210617"/>
<gene>
    <name evidence="14" type="primary">LOC115210617</name>
</gene>
<evidence type="ECO:0000256" key="11">
    <source>
        <dbReference type="SAM" id="MobiDB-lite"/>
    </source>
</evidence>
<protein>
    <recommendedName>
        <fullName evidence="10">DNA repair endonuclease XPF</fullName>
    </recommendedName>
</protein>
<evidence type="ECO:0000256" key="10">
    <source>
        <dbReference type="ARBA" id="ARBA00072370"/>
    </source>
</evidence>
<dbReference type="AlphaFoldDB" id="A0A6P7S9R0"/>
<evidence type="ECO:0000256" key="7">
    <source>
        <dbReference type="ARBA" id="ARBA00023125"/>
    </source>
</evidence>
<sequence length="873" mass="99729">MPLLEYEKEIFLNCFHDDGLLIMSQGLGLERILINLIKVYCDPGNLVFVLNNNNVEEDYICDRLKSDGVKEIPKVVTNEFTAPNRQKIYTEGGVLFVTSRILVVDFLTENIPANLITGIIVCKAHKILDSCQEAFILRLYRQKNKTGFIKAFSDRPSGFTTGFAHVENVMKNLFLKKLFLWPRFHANVASCLDKHKIEVVELHIQMTSTMVACQTALLDLINSCISDLKRYTSAIDFDEITVENAIGKSFDIMIRHQLNPIWNQLSSKAKQIVSDLKTLRMISQDLTQYDCVTFFSVVNSICTSEKTFGENSGWLFLDSADSLIVNSKMRVYKTNKSSKKKEDSKLKGVASENRENENVPDLEIPPKWTGLSEILAEIQNENAELDPDFGRGKILIVAEDDRTCSQLREFLSKGGKNTLASLYNRYLASKGKYMEVTSPKKKKQKLTKTKPTKEATLVELTEMEPEEIASRLNTEEESNEEENFRCSSQDAYYGILSQPAVIIHPIHGGSDSLGLQRTLWEINPHYVILYDSCMKFVRELEVYHATRPHVPLRVYFLIYSNSVEEQQYLTTLRKEKEAFEFLIKEKALMVIPEERDGKLENDPNLHAVSALQAPTSSRKGGMEVKAENHKIIVDMREFRSELPSLLHRRGIHIEPITLEVGDYILTPDICVERKSISDLIGSLSNGRLYNQCVSMSRHYKRPVLLIEFDTNKYFSLNKYQLDNDVSIRDNTSRLALLTLHFPNLRILWCQNPYATAELFHELKVGREQPSASAAVAVSETTDYIDKYNPKPQDFLLKLPGVNLKNYRLIMNKVTNIYELSQLTEEELTKILGNASNAQQLLRFLRSKADGLHQVGLFSAPSKPEKKRPFKRKL</sequence>
<dbReference type="GO" id="GO:0003697">
    <property type="term" value="F:single-stranded DNA binding"/>
    <property type="evidence" value="ECO:0007669"/>
    <property type="project" value="TreeGrafter"/>
</dbReference>
<dbReference type="PANTHER" id="PTHR10150">
    <property type="entry name" value="DNA REPAIR ENDONUCLEASE XPF"/>
    <property type="match status" value="1"/>
</dbReference>
<dbReference type="GO" id="GO:1901255">
    <property type="term" value="P:nucleotide-excision repair involved in interstrand cross-link repair"/>
    <property type="evidence" value="ECO:0007669"/>
    <property type="project" value="TreeGrafter"/>
</dbReference>
<dbReference type="Gene3D" id="1.10.150.20">
    <property type="entry name" value="5' to 3' exonuclease, C-terminal subdomain"/>
    <property type="match status" value="1"/>
</dbReference>
<dbReference type="SMART" id="SM00891">
    <property type="entry name" value="ERCC4"/>
    <property type="match status" value="1"/>
</dbReference>
<feature type="domain" description="ERCC4" evidence="12">
    <location>
        <begin position="630"/>
        <end position="710"/>
    </location>
</feature>
<name>A0A6P7S9R0_9MOLL</name>
<comment type="subcellular location">
    <subcellularLocation>
        <location evidence="1">Nucleus</location>
    </subcellularLocation>
</comment>
<evidence type="ECO:0000256" key="4">
    <source>
        <dbReference type="ARBA" id="ARBA00022759"/>
    </source>
</evidence>
<evidence type="ECO:0000313" key="14">
    <source>
        <dbReference type="RefSeq" id="XP_029635079.1"/>
    </source>
</evidence>
<evidence type="ECO:0000256" key="3">
    <source>
        <dbReference type="ARBA" id="ARBA00022722"/>
    </source>
</evidence>
<dbReference type="CDD" id="cd20078">
    <property type="entry name" value="XPF_nuclease_XPF_euk"/>
    <property type="match status" value="1"/>
</dbReference>
<keyword evidence="8" id="KW-0234">DNA repair</keyword>
<dbReference type="GO" id="GO:0003684">
    <property type="term" value="F:damaged DNA binding"/>
    <property type="evidence" value="ECO:0007669"/>
    <property type="project" value="TreeGrafter"/>
</dbReference>
<keyword evidence="4 14" id="KW-0255">Endonuclease</keyword>
<dbReference type="Gene3D" id="3.40.50.10130">
    <property type="match status" value="1"/>
</dbReference>
<keyword evidence="5" id="KW-0227">DNA damage</keyword>
<accession>A0A6P7S9R0</accession>
<feature type="region of interest" description="Disordered" evidence="11">
    <location>
        <begin position="336"/>
        <end position="363"/>
    </location>
</feature>
<feature type="compositionally biased region" description="Basic and acidic residues" evidence="11">
    <location>
        <begin position="340"/>
        <end position="357"/>
    </location>
</feature>
<keyword evidence="6" id="KW-0378">Hydrolase</keyword>
<evidence type="ECO:0000256" key="6">
    <source>
        <dbReference type="ARBA" id="ARBA00022801"/>
    </source>
</evidence>
<keyword evidence="7" id="KW-0238">DNA-binding</keyword>
<comment type="similarity">
    <text evidence="2">Belongs to the XPF family.</text>
</comment>